<evidence type="ECO:0000256" key="1">
    <source>
        <dbReference type="SAM" id="Phobius"/>
    </source>
</evidence>
<keyword evidence="1" id="KW-0472">Membrane</keyword>
<keyword evidence="3" id="KW-1185">Reference proteome</keyword>
<organism evidence="2 3">
    <name type="scientific">Cyclonatronum proteinivorum</name>
    <dbReference type="NCBI Taxonomy" id="1457365"/>
    <lineage>
        <taxon>Bacteria</taxon>
        <taxon>Pseudomonadati</taxon>
        <taxon>Balneolota</taxon>
        <taxon>Balneolia</taxon>
        <taxon>Balneolales</taxon>
        <taxon>Cyclonatronaceae</taxon>
        <taxon>Cyclonatronum</taxon>
    </lineage>
</organism>
<dbReference type="RefSeq" id="WP_114983167.1">
    <property type="nucleotide sequence ID" value="NZ_CP027806.1"/>
</dbReference>
<proteinExistence type="predicted"/>
<dbReference type="Proteomes" id="UP000254808">
    <property type="component" value="Chromosome"/>
</dbReference>
<evidence type="ECO:0000313" key="2">
    <source>
        <dbReference type="EMBL" id="AXI99831.1"/>
    </source>
</evidence>
<gene>
    <name evidence="2" type="ORF">CYPRO_0547</name>
</gene>
<reference evidence="2 3" key="1">
    <citation type="submission" date="2018-03" db="EMBL/GenBank/DDBJ databases">
        <title>Phenotypic and genomic properties of Cyclonatronum proteinivorum gen. nov., sp. nov., a haloalkaliphilic bacteroidete from soda lakes possessing Na+-translocating rhodopsin.</title>
        <authorList>
            <person name="Toshchakov S.V."/>
            <person name="Korzhenkov A."/>
            <person name="Samarov N.I."/>
            <person name="Kublanov I.V."/>
            <person name="Muntyan M.S."/>
            <person name="Sorokin D.Y."/>
        </authorList>
    </citation>
    <scope>NUCLEOTIDE SEQUENCE [LARGE SCALE GENOMIC DNA]</scope>
    <source>
        <strain evidence="2 3">Omega</strain>
    </source>
</reference>
<dbReference type="EMBL" id="CP027806">
    <property type="protein sequence ID" value="AXI99831.1"/>
    <property type="molecule type" value="Genomic_DNA"/>
</dbReference>
<feature type="transmembrane region" description="Helical" evidence="1">
    <location>
        <begin position="41"/>
        <end position="65"/>
    </location>
</feature>
<keyword evidence="1" id="KW-0812">Transmembrane</keyword>
<dbReference type="AlphaFoldDB" id="A0A345UH80"/>
<feature type="transmembrane region" description="Helical" evidence="1">
    <location>
        <begin position="71"/>
        <end position="89"/>
    </location>
</feature>
<protein>
    <submittedName>
        <fullName evidence="2">Uncharacterized protein</fullName>
    </submittedName>
</protein>
<keyword evidence="1" id="KW-1133">Transmembrane helix</keyword>
<feature type="transmembrane region" description="Helical" evidence="1">
    <location>
        <begin position="101"/>
        <end position="122"/>
    </location>
</feature>
<name>A0A345UH80_9BACT</name>
<sequence length="125" mass="13590">MLNTWVLIHLIGVFFVFMALGGTFIHVINGGTKDTNKWAKGLAAMHGAGLLVIVVFGLLGLVSLGVKPSEFNMYVYLKLLIWLFLGASLTIPYKVEGSAKVLMFVIPLLAAVSTYVGLNYLMRIG</sequence>
<evidence type="ECO:0000313" key="3">
    <source>
        <dbReference type="Proteomes" id="UP000254808"/>
    </source>
</evidence>
<dbReference type="KEGG" id="cprv:CYPRO_0547"/>
<feature type="transmembrane region" description="Helical" evidence="1">
    <location>
        <begin position="6"/>
        <end position="29"/>
    </location>
</feature>
<dbReference type="OrthoDB" id="5517151at2"/>
<accession>A0A345UH80</accession>